<evidence type="ECO:0000313" key="5">
    <source>
        <dbReference type="Proteomes" id="UP000233293"/>
    </source>
</evidence>
<proteinExistence type="predicted"/>
<evidence type="ECO:0000313" key="4">
    <source>
        <dbReference type="EMBL" id="PKU25117.1"/>
    </source>
</evidence>
<sequence>MTLPDWHEEPISKSHDRKSFDCGDADLNGFLQKHARQNHENGSAKTFCAIDDANPALVLGFYSLAPSSLAYDRLPDALRKGQPRHAAGGFLLARLATDKDLQGRGLGGQLLLAAGKRCLRVADESGGIMMVIDAKNARAAEWYEGYGALRLEDTPLTLVLSLKTVRAILEEVGKL</sequence>
<keyword evidence="1" id="KW-1277">Toxin-antitoxin system</keyword>
<reference evidence="5" key="1">
    <citation type="submission" date="2017-12" db="EMBL/GenBank/DDBJ databases">
        <title>Draft genome sequence of Telmatospirillum siberiense 26-4b1T, an acidotolerant peatland alphaproteobacterium potentially involved in sulfur cycling.</title>
        <authorList>
            <person name="Hausmann B."/>
            <person name="Pjevac P."/>
            <person name="Schreck K."/>
            <person name="Herbold C.W."/>
            <person name="Daims H."/>
            <person name="Wagner M."/>
            <person name="Pester M."/>
            <person name="Loy A."/>
        </authorList>
    </citation>
    <scope>NUCLEOTIDE SEQUENCE [LARGE SCALE GENOMIC DNA]</scope>
    <source>
        <strain evidence="5">26-4b1</strain>
    </source>
</reference>
<gene>
    <name evidence="4" type="ORF">CWS72_07920</name>
</gene>
<dbReference type="EMBL" id="PIUM01000006">
    <property type="protein sequence ID" value="PKU25117.1"/>
    <property type="molecule type" value="Genomic_DNA"/>
</dbReference>
<name>A0A2N3PXK1_9PROT</name>
<evidence type="ECO:0000256" key="1">
    <source>
        <dbReference type="ARBA" id="ARBA00022649"/>
    </source>
</evidence>
<dbReference type="PANTHER" id="PTHR36449">
    <property type="entry name" value="ACETYLTRANSFERASE-RELATED"/>
    <property type="match status" value="1"/>
</dbReference>
<dbReference type="OrthoDB" id="9793394at2"/>
<dbReference type="AlphaFoldDB" id="A0A2N3PXK1"/>
<dbReference type="GO" id="GO:0016746">
    <property type="term" value="F:acyltransferase activity"/>
    <property type="evidence" value="ECO:0007669"/>
    <property type="project" value="UniProtKB-KW"/>
</dbReference>
<dbReference type="Gene3D" id="3.40.630.30">
    <property type="match status" value="1"/>
</dbReference>
<keyword evidence="5" id="KW-1185">Reference proteome</keyword>
<dbReference type="RefSeq" id="WP_101250044.1">
    <property type="nucleotide sequence ID" value="NZ_PIUM01000006.1"/>
</dbReference>
<organism evidence="4 5">
    <name type="scientific">Telmatospirillum siberiense</name>
    <dbReference type="NCBI Taxonomy" id="382514"/>
    <lineage>
        <taxon>Bacteria</taxon>
        <taxon>Pseudomonadati</taxon>
        <taxon>Pseudomonadota</taxon>
        <taxon>Alphaproteobacteria</taxon>
        <taxon>Rhodospirillales</taxon>
        <taxon>Rhodospirillaceae</taxon>
        <taxon>Telmatospirillum</taxon>
    </lineage>
</organism>
<dbReference type="Proteomes" id="UP000233293">
    <property type="component" value="Unassembled WGS sequence"/>
</dbReference>
<protein>
    <submittedName>
        <fullName evidence="4">GNAT family N-acetyltransferase</fullName>
    </submittedName>
</protein>
<keyword evidence="3" id="KW-0012">Acyltransferase</keyword>
<evidence type="ECO:0000256" key="2">
    <source>
        <dbReference type="ARBA" id="ARBA00022679"/>
    </source>
</evidence>
<dbReference type="PANTHER" id="PTHR36449:SF1">
    <property type="entry name" value="ACETYLTRANSFERASE"/>
    <property type="match status" value="1"/>
</dbReference>
<accession>A0A2N3PXK1</accession>
<evidence type="ECO:0000256" key="3">
    <source>
        <dbReference type="ARBA" id="ARBA00023315"/>
    </source>
</evidence>
<keyword evidence="2 4" id="KW-0808">Transferase</keyword>
<comment type="caution">
    <text evidence="4">The sequence shown here is derived from an EMBL/GenBank/DDBJ whole genome shotgun (WGS) entry which is preliminary data.</text>
</comment>
<dbReference type="InterPro" id="IPR016181">
    <property type="entry name" value="Acyl_CoA_acyltransferase"/>
</dbReference>
<dbReference type="SUPFAM" id="SSF55729">
    <property type="entry name" value="Acyl-CoA N-acyltransferases (Nat)"/>
    <property type="match status" value="1"/>
</dbReference>